<feature type="domain" description="YhcG PDDEXK nuclease" evidence="2">
    <location>
        <begin position="208"/>
        <end position="358"/>
    </location>
</feature>
<dbReference type="RefSeq" id="WP_152580807.1">
    <property type="nucleotide sequence ID" value="NZ_JAKVIV010000002.1"/>
</dbReference>
<dbReference type="InterPro" id="IPR009362">
    <property type="entry name" value="YhcG_C"/>
</dbReference>
<evidence type="ECO:0000313" key="4">
    <source>
        <dbReference type="EMBL" id="KAE8128453.1"/>
    </source>
</evidence>
<gene>
    <name evidence="4" type="ORF">DDE84_06115</name>
</gene>
<accession>A0A5N6S4B9</accession>
<name>A0A5N6S4B9_9BIFI</name>
<dbReference type="Pfam" id="PF17761">
    <property type="entry name" value="DUF1016_N"/>
    <property type="match status" value="1"/>
</dbReference>
<organism evidence="4 5">
    <name type="scientific">Bifidobacterium tibiigranuli</name>
    <dbReference type="NCBI Taxonomy" id="2172043"/>
    <lineage>
        <taxon>Bacteria</taxon>
        <taxon>Bacillati</taxon>
        <taxon>Actinomycetota</taxon>
        <taxon>Actinomycetes</taxon>
        <taxon>Bifidobacteriales</taxon>
        <taxon>Bifidobacteriaceae</taxon>
        <taxon>Bifidobacterium</taxon>
    </lineage>
</organism>
<dbReference type="GeneID" id="78127256"/>
<protein>
    <submittedName>
        <fullName evidence="4">DUF1016 domain-containing protein</fullName>
    </submittedName>
</protein>
<dbReference type="Gene3D" id="3.40.1350.10">
    <property type="match status" value="1"/>
</dbReference>
<feature type="domain" description="YhcG N-terminal" evidence="3">
    <location>
        <begin position="56"/>
        <end position="191"/>
    </location>
</feature>
<dbReference type="PANTHER" id="PTHR30547:SF5">
    <property type="entry name" value="NUCLEASE YHCG-RELATED"/>
    <property type="match status" value="1"/>
</dbReference>
<dbReference type="InterPro" id="IPR011856">
    <property type="entry name" value="tRNA_endonuc-like_dom_sf"/>
</dbReference>
<evidence type="ECO:0000256" key="1">
    <source>
        <dbReference type="SAM" id="MobiDB-lite"/>
    </source>
</evidence>
<evidence type="ECO:0000259" key="3">
    <source>
        <dbReference type="Pfam" id="PF17761"/>
    </source>
</evidence>
<dbReference type="InterPro" id="IPR053148">
    <property type="entry name" value="PD-DEXK-like_domain"/>
</dbReference>
<dbReference type="OrthoDB" id="9801263at2"/>
<dbReference type="PANTHER" id="PTHR30547">
    <property type="entry name" value="UNCHARACTERIZED PROTEIN YHCG-RELATED"/>
    <property type="match status" value="1"/>
</dbReference>
<keyword evidence="5" id="KW-1185">Reference proteome</keyword>
<evidence type="ECO:0000313" key="5">
    <source>
        <dbReference type="Proteomes" id="UP000325415"/>
    </source>
</evidence>
<dbReference type="Pfam" id="PF06250">
    <property type="entry name" value="YhcG_C"/>
    <property type="match status" value="1"/>
</dbReference>
<feature type="region of interest" description="Disordered" evidence="1">
    <location>
        <begin position="1"/>
        <end position="30"/>
    </location>
</feature>
<dbReference type="GO" id="GO:0003676">
    <property type="term" value="F:nucleic acid binding"/>
    <property type="evidence" value="ECO:0007669"/>
    <property type="project" value="InterPro"/>
</dbReference>
<dbReference type="AlphaFoldDB" id="A0A5N6S4B9"/>
<dbReference type="InterPro" id="IPR041527">
    <property type="entry name" value="YhcG_N"/>
</dbReference>
<evidence type="ECO:0000259" key="2">
    <source>
        <dbReference type="Pfam" id="PF06250"/>
    </source>
</evidence>
<dbReference type="EMBL" id="QDAG01000005">
    <property type="protein sequence ID" value="KAE8128453.1"/>
    <property type="molecule type" value="Genomic_DNA"/>
</dbReference>
<reference evidence="4 5" key="1">
    <citation type="submission" date="2018-04" db="EMBL/GenBank/DDBJ databases">
        <authorList>
            <person name="Eckel V.P."/>
            <person name="Vogel R.F."/>
        </authorList>
    </citation>
    <scope>NUCLEOTIDE SEQUENCE [LARGE SCALE GENOMIC DNA]</scope>
    <source>
        <strain evidence="5">TMW 2.1764</strain>
    </source>
</reference>
<comment type="caution">
    <text evidence="4">The sequence shown here is derived from an EMBL/GenBank/DDBJ whole genome shotgun (WGS) entry which is preliminary data.</text>
</comment>
<dbReference type="Proteomes" id="UP000325415">
    <property type="component" value="Unassembled WGS sequence"/>
</dbReference>
<proteinExistence type="predicted"/>
<sequence>MNDSKSKNRHTAGVLSNSKESRKHAVPSSSVDTKLQSIEISGLKVPLRDGALVDRVSSLIEQTQSIVARQANAALTLMNWHIGRMIDVEVLNESRAEHATELVASLAQQLTSKFGRGFDRTNLYRMVRFSQVYPDSRFVASLAQQISWTHFRELLPISDDEARNFYERETIERKLSVRELRHAISRKAFERRKIADAQIPDGSDVPLDTFRDPMLLDMLGLKDTYLERDLEEAIVRALEPVLLEAGRGWTFVARQKRMTFDGDDYYLDLLFYSRPLKRLIAVELKIGKFKPSYKGQMDFYLKWLDKNERESGEEPPIGLILCTEANREQIELLEMHKDGIVVAEYWTALPPKADLENKIREIYREAQERIARRQITTAAAKDSDDYTVRTHEKPH</sequence>